<evidence type="ECO:0000313" key="1">
    <source>
        <dbReference type="EMBL" id="CAB4752835.1"/>
    </source>
</evidence>
<protein>
    <submittedName>
        <fullName evidence="1">Unannotated protein</fullName>
    </submittedName>
</protein>
<accession>A0A6J6U0N0</accession>
<reference evidence="1" key="1">
    <citation type="submission" date="2020-05" db="EMBL/GenBank/DDBJ databases">
        <authorList>
            <person name="Chiriac C."/>
            <person name="Salcher M."/>
            <person name="Ghai R."/>
            <person name="Kavagutti S V."/>
        </authorList>
    </citation>
    <scope>NUCLEOTIDE SEQUENCE</scope>
</reference>
<dbReference type="EMBL" id="CAEZYW010000236">
    <property type="protein sequence ID" value="CAB4752835.1"/>
    <property type="molecule type" value="Genomic_DNA"/>
</dbReference>
<name>A0A6J6U0N0_9ZZZZ</name>
<sequence>MNSHVAGHLSRNVGKVIDEARNEPYVSEIAFDVHPGRRTSRGSAWNHH</sequence>
<gene>
    <name evidence="1" type="ORF">UFOPK2786_01384</name>
</gene>
<proteinExistence type="predicted"/>
<organism evidence="1">
    <name type="scientific">freshwater metagenome</name>
    <dbReference type="NCBI Taxonomy" id="449393"/>
    <lineage>
        <taxon>unclassified sequences</taxon>
        <taxon>metagenomes</taxon>
        <taxon>ecological metagenomes</taxon>
    </lineage>
</organism>
<dbReference type="AlphaFoldDB" id="A0A6J6U0N0"/>